<evidence type="ECO:0000313" key="15">
    <source>
        <dbReference type="EMBL" id="RNB51511.1"/>
    </source>
</evidence>
<keyword evidence="8" id="KW-0067">ATP-binding</keyword>
<dbReference type="InterPro" id="IPR003018">
    <property type="entry name" value="GAF"/>
</dbReference>
<dbReference type="CDD" id="cd00082">
    <property type="entry name" value="HisKA"/>
    <property type="match status" value="1"/>
</dbReference>
<evidence type="ECO:0000256" key="5">
    <source>
        <dbReference type="ARBA" id="ARBA00022679"/>
    </source>
</evidence>
<evidence type="ECO:0000256" key="10">
    <source>
        <dbReference type="ARBA" id="ARBA00023136"/>
    </source>
</evidence>
<evidence type="ECO:0000256" key="12">
    <source>
        <dbReference type="SAM" id="MobiDB-lite"/>
    </source>
</evidence>
<sequence length="775" mass="84661">MTAEVACAGSREGETTISERGRQVSVEEFRSLQRDYTDATEQFAAMNEVLTALGRSSSDPDAVLDSVVESARRLCRCEAAAVYLIDDDHFTLASSVGLSTEFVSRIGEHPFRIDRATLLGRVALDRQITQIPDVLSDPEYGRQDVQRIEKFRTIMAAPMLLDDEVVGALSLVRTEVDPFDGRAIALLEAFAAQAAIVVRNVHLVRELEERGVELARRVEQLEALSEVGGVVSSSLVLDEVLSNIIMNAVRFSGCDGGSIMEYVEEERSFSVRSAYASSAELLRKLRGIRVDLETTLVGRAALEGHPIAVADLDTVELDPHLELLHDDGWRSVLAVPVLRGERIIGALVVRRKRPGAFSDETVEFLETFASQSALAVWNAQLFRELETKTAELQVVSQHKSEFLASMSHELRTPLNAVIGFSEVLLERMFGELNERQDEYLRDILSSGRHLLQLLNDILDLSKVEAGRMELATSTFSVRSALEYGISMVRERAALHGIAVGLEVDPALDGIESDELRFKQVLLNLLSNAVKFTPDGGHVAVAARRDGDDLVVTVTDDGTGIPPEDRERIFESFQQGRRGAQQEEGTGLGLTLCRRIVSLLGGRMWLETEVGVGSTFGFSVPMRSPVEEPPAAPTEQAHLPIVVVIDDDRASLDLMTAYLDGLGVQVIHARDGEEGLQSIRALAPAAVVLDIRMPGLDGWQVLTRVRDDEATRAVPVIIVSMLDERSRGLMLGAADYLIKPVGREELIGALRRVGAVHSDVALPEAGGARSRSRGAG</sequence>
<dbReference type="OrthoDB" id="9757990at2"/>
<dbReference type="SUPFAM" id="SSF55781">
    <property type="entry name" value="GAF domain-like"/>
    <property type="match status" value="2"/>
</dbReference>
<dbReference type="SMART" id="SM00388">
    <property type="entry name" value="HisKA"/>
    <property type="match status" value="1"/>
</dbReference>
<dbReference type="EC" id="2.7.13.3" evidence="3"/>
<feature type="domain" description="Histidine kinase" evidence="13">
    <location>
        <begin position="405"/>
        <end position="623"/>
    </location>
</feature>
<dbReference type="InterPro" id="IPR003661">
    <property type="entry name" value="HisK_dim/P_dom"/>
</dbReference>
<dbReference type="InterPro" id="IPR003594">
    <property type="entry name" value="HATPase_dom"/>
</dbReference>
<feature type="modified residue" description="4-aspartylphosphate" evidence="11">
    <location>
        <position position="689"/>
    </location>
</feature>
<feature type="region of interest" description="Disordered" evidence="12">
    <location>
        <begin position="1"/>
        <end position="20"/>
    </location>
</feature>
<feature type="compositionally biased region" description="Basic and acidic residues" evidence="12">
    <location>
        <begin position="11"/>
        <end position="20"/>
    </location>
</feature>
<dbReference type="GO" id="GO:0005524">
    <property type="term" value="F:ATP binding"/>
    <property type="evidence" value="ECO:0007669"/>
    <property type="project" value="UniProtKB-KW"/>
</dbReference>
<feature type="domain" description="Response regulatory" evidence="14">
    <location>
        <begin position="640"/>
        <end position="753"/>
    </location>
</feature>
<dbReference type="PANTHER" id="PTHR43047">
    <property type="entry name" value="TWO-COMPONENT HISTIDINE PROTEIN KINASE"/>
    <property type="match status" value="1"/>
</dbReference>
<dbReference type="GO" id="GO:0009927">
    <property type="term" value="F:histidine phosphotransfer kinase activity"/>
    <property type="evidence" value="ECO:0007669"/>
    <property type="project" value="TreeGrafter"/>
</dbReference>
<evidence type="ECO:0000259" key="13">
    <source>
        <dbReference type="PROSITE" id="PS50109"/>
    </source>
</evidence>
<dbReference type="SMART" id="SM00448">
    <property type="entry name" value="REC"/>
    <property type="match status" value="1"/>
</dbReference>
<dbReference type="Gene3D" id="1.10.287.130">
    <property type="match status" value="1"/>
</dbReference>
<protein>
    <recommendedName>
        <fullName evidence="3">histidine kinase</fullName>
        <ecNumber evidence="3">2.7.13.3</ecNumber>
    </recommendedName>
</protein>
<evidence type="ECO:0000256" key="8">
    <source>
        <dbReference type="ARBA" id="ARBA00022840"/>
    </source>
</evidence>
<dbReference type="SUPFAM" id="SSF47384">
    <property type="entry name" value="Homodimeric domain of signal transducing histidine kinase"/>
    <property type="match status" value="1"/>
</dbReference>
<evidence type="ECO:0000259" key="14">
    <source>
        <dbReference type="PROSITE" id="PS50110"/>
    </source>
</evidence>
<evidence type="ECO:0000313" key="16">
    <source>
        <dbReference type="Proteomes" id="UP000275048"/>
    </source>
</evidence>
<dbReference type="InterPro" id="IPR011006">
    <property type="entry name" value="CheY-like_superfamily"/>
</dbReference>
<dbReference type="Pfam" id="PF02518">
    <property type="entry name" value="HATPase_c"/>
    <property type="match status" value="1"/>
</dbReference>
<dbReference type="InterPro" id="IPR005467">
    <property type="entry name" value="His_kinase_dom"/>
</dbReference>
<dbReference type="SUPFAM" id="SSF55874">
    <property type="entry name" value="ATPase domain of HSP90 chaperone/DNA topoisomerase II/histidine kinase"/>
    <property type="match status" value="1"/>
</dbReference>
<keyword evidence="9" id="KW-0902">Two-component regulatory system</keyword>
<gene>
    <name evidence="15" type="ORF">EDM22_03480</name>
</gene>
<dbReference type="Gene3D" id="3.40.50.2300">
    <property type="match status" value="1"/>
</dbReference>
<dbReference type="GO" id="GO:0005886">
    <property type="term" value="C:plasma membrane"/>
    <property type="evidence" value="ECO:0007669"/>
    <property type="project" value="UniProtKB-SubCell"/>
</dbReference>
<evidence type="ECO:0000256" key="2">
    <source>
        <dbReference type="ARBA" id="ARBA00004236"/>
    </source>
</evidence>
<dbReference type="Proteomes" id="UP000275048">
    <property type="component" value="Unassembled WGS sequence"/>
</dbReference>
<dbReference type="CDD" id="cd17574">
    <property type="entry name" value="REC_OmpR"/>
    <property type="match status" value="1"/>
</dbReference>
<dbReference type="Gene3D" id="3.30.450.40">
    <property type="match status" value="2"/>
</dbReference>
<dbReference type="AlphaFoldDB" id="A0A3M8AK05"/>
<dbReference type="InterPro" id="IPR001789">
    <property type="entry name" value="Sig_transdc_resp-reg_receiver"/>
</dbReference>
<evidence type="ECO:0000256" key="4">
    <source>
        <dbReference type="ARBA" id="ARBA00022553"/>
    </source>
</evidence>
<proteinExistence type="predicted"/>
<dbReference type="PROSITE" id="PS50110">
    <property type="entry name" value="RESPONSE_REGULATORY"/>
    <property type="match status" value="1"/>
</dbReference>
<accession>A0A3M8AK05</accession>
<keyword evidence="16" id="KW-1185">Reference proteome</keyword>
<keyword evidence="7" id="KW-0418">Kinase</keyword>
<dbReference type="InterPro" id="IPR036890">
    <property type="entry name" value="HATPase_C_sf"/>
</dbReference>
<dbReference type="Pfam" id="PF13185">
    <property type="entry name" value="GAF_2"/>
    <property type="match status" value="2"/>
</dbReference>
<dbReference type="PRINTS" id="PR00344">
    <property type="entry name" value="BCTRLSENSOR"/>
</dbReference>
<evidence type="ECO:0000256" key="3">
    <source>
        <dbReference type="ARBA" id="ARBA00012438"/>
    </source>
</evidence>
<dbReference type="SMART" id="SM00387">
    <property type="entry name" value="HATPase_c"/>
    <property type="match status" value="1"/>
</dbReference>
<dbReference type="Gene3D" id="3.30.565.10">
    <property type="entry name" value="Histidine kinase-like ATPase, C-terminal domain"/>
    <property type="match status" value="1"/>
</dbReference>
<dbReference type="FunFam" id="1.10.287.130:FF:000038">
    <property type="entry name" value="Sensory transduction histidine kinase"/>
    <property type="match status" value="1"/>
</dbReference>
<dbReference type="GO" id="GO:0000155">
    <property type="term" value="F:phosphorelay sensor kinase activity"/>
    <property type="evidence" value="ECO:0007669"/>
    <property type="project" value="InterPro"/>
</dbReference>
<keyword evidence="6" id="KW-0547">Nucleotide-binding</keyword>
<comment type="catalytic activity">
    <reaction evidence="1">
        <text>ATP + protein L-histidine = ADP + protein N-phospho-L-histidine.</text>
        <dbReference type="EC" id="2.7.13.3"/>
    </reaction>
</comment>
<name>A0A3M8AK05_9MICO</name>
<dbReference type="PANTHER" id="PTHR43047:SF72">
    <property type="entry name" value="OSMOSENSING HISTIDINE PROTEIN KINASE SLN1"/>
    <property type="match status" value="1"/>
</dbReference>
<dbReference type="EMBL" id="RHHB01000003">
    <property type="protein sequence ID" value="RNB51511.1"/>
    <property type="molecule type" value="Genomic_DNA"/>
</dbReference>
<organism evidence="15 16">
    <name type="scientific">Agromyces tardus</name>
    <dbReference type="NCBI Taxonomy" id="2583849"/>
    <lineage>
        <taxon>Bacteria</taxon>
        <taxon>Bacillati</taxon>
        <taxon>Actinomycetota</taxon>
        <taxon>Actinomycetes</taxon>
        <taxon>Micrococcales</taxon>
        <taxon>Microbacteriaceae</taxon>
        <taxon>Agromyces</taxon>
    </lineage>
</organism>
<comment type="caution">
    <text evidence="15">The sequence shown here is derived from an EMBL/GenBank/DDBJ whole genome shotgun (WGS) entry which is preliminary data.</text>
</comment>
<dbReference type="Pfam" id="PF00072">
    <property type="entry name" value="Response_reg"/>
    <property type="match status" value="1"/>
</dbReference>
<dbReference type="InterPro" id="IPR036097">
    <property type="entry name" value="HisK_dim/P_sf"/>
</dbReference>
<keyword evidence="5" id="KW-0808">Transferase</keyword>
<dbReference type="InterPro" id="IPR029016">
    <property type="entry name" value="GAF-like_dom_sf"/>
</dbReference>
<evidence type="ECO:0000256" key="9">
    <source>
        <dbReference type="ARBA" id="ARBA00023012"/>
    </source>
</evidence>
<evidence type="ECO:0000256" key="7">
    <source>
        <dbReference type="ARBA" id="ARBA00022777"/>
    </source>
</evidence>
<keyword evidence="4 11" id="KW-0597">Phosphoprotein</keyword>
<keyword evidence="10" id="KW-0472">Membrane</keyword>
<dbReference type="PROSITE" id="PS50109">
    <property type="entry name" value="HIS_KIN"/>
    <property type="match status" value="1"/>
</dbReference>
<dbReference type="SUPFAM" id="SSF52172">
    <property type="entry name" value="CheY-like"/>
    <property type="match status" value="1"/>
</dbReference>
<dbReference type="InterPro" id="IPR004358">
    <property type="entry name" value="Sig_transdc_His_kin-like_C"/>
</dbReference>
<evidence type="ECO:0000256" key="6">
    <source>
        <dbReference type="ARBA" id="ARBA00022741"/>
    </source>
</evidence>
<reference evidence="15 16" key="1">
    <citation type="submission" date="2018-10" db="EMBL/GenBank/DDBJ databases">
        <title>Isolation, diversity and antibacterial activity of antinobacteria from the wheat rhizosphere soil.</title>
        <authorList>
            <person name="Sun T."/>
        </authorList>
    </citation>
    <scope>NUCLEOTIDE SEQUENCE [LARGE SCALE GENOMIC DNA]</scope>
    <source>
        <strain evidence="15 16">SJ-23</strain>
    </source>
</reference>
<dbReference type="Pfam" id="PF00512">
    <property type="entry name" value="HisKA"/>
    <property type="match status" value="1"/>
</dbReference>
<evidence type="ECO:0000256" key="1">
    <source>
        <dbReference type="ARBA" id="ARBA00000085"/>
    </source>
</evidence>
<dbReference type="CDD" id="cd16922">
    <property type="entry name" value="HATPase_EvgS-ArcB-TorS-like"/>
    <property type="match status" value="1"/>
</dbReference>
<dbReference type="FunFam" id="3.30.565.10:FF:000006">
    <property type="entry name" value="Sensor histidine kinase WalK"/>
    <property type="match status" value="1"/>
</dbReference>
<evidence type="ECO:0000256" key="11">
    <source>
        <dbReference type="PROSITE-ProRule" id="PRU00169"/>
    </source>
</evidence>
<comment type="subcellular location">
    <subcellularLocation>
        <location evidence="2">Cell membrane</location>
    </subcellularLocation>
</comment>
<dbReference type="SMART" id="SM00065">
    <property type="entry name" value="GAF"/>
    <property type="match status" value="2"/>
</dbReference>